<organism evidence="2 3">
    <name type="scientific">Nocardioides lentus</name>
    <dbReference type="NCBI Taxonomy" id="338077"/>
    <lineage>
        <taxon>Bacteria</taxon>
        <taxon>Bacillati</taxon>
        <taxon>Actinomycetota</taxon>
        <taxon>Actinomycetes</taxon>
        <taxon>Propionibacteriales</taxon>
        <taxon>Nocardioidaceae</taxon>
        <taxon>Nocardioides</taxon>
    </lineage>
</organism>
<keyword evidence="3" id="KW-1185">Reference proteome</keyword>
<feature type="region of interest" description="Disordered" evidence="1">
    <location>
        <begin position="103"/>
        <end position="124"/>
    </location>
</feature>
<dbReference type="Proteomes" id="UP001501612">
    <property type="component" value="Unassembled WGS sequence"/>
</dbReference>
<dbReference type="PROSITE" id="PS51257">
    <property type="entry name" value="PROKAR_LIPOPROTEIN"/>
    <property type="match status" value="1"/>
</dbReference>
<reference evidence="2 3" key="1">
    <citation type="journal article" date="2019" name="Int. J. Syst. Evol. Microbiol.">
        <title>The Global Catalogue of Microorganisms (GCM) 10K type strain sequencing project: providing services to taxonomists for standard genome sequencing and annotation.</title>
        <authorList>
            <consortium name="The Broad Institute Genomics Platform"/>
            <consortium name="The Broad Institute Genome Sequencing Center for Infectious Disease"/>
            <person name="Wu L."/>
            <person name="Ma J."/>
        </authorList>
    </citation>
    <scope>NUCLEOTIDE SEQUENCE [LARGE SCALE GENOMIC DNA]</scope>
    <source>
        <strain evidence="2 3">JCM 14046</strain>
    </source>
</reference>
<sequence>MRVAPAAVLLVLTGLVAGCGGGDDGTDDRRPDDCAARLGLDGDVYEPLGRPPQGAGVGRADRAEVLGCEDEVVAEVAVRRLPPRGATELLAVRSGPYRGFYLREDAAPSPVPLPPPSATAPDPG</sequence>
<protein>
    <recommendedName>
        <fullName evidence="4">Lipoprotein</fullName>
    </recommendedName>
</protein>
<evidence type="ECO:0000313" key="2">
    <source>
        <dbReference type="EMBL" id="GAA1907469.1"/>
    </source>
</evidence>
<comment type="caution">
    <text evidence="2">The sequence shown here is derived from an EMBL/GenBank/DDBJ whole genome shotgun (WGS) entry which is preliminary data.</text>
</comment>
<evidence type="ECO:0000313" key="3">
    <source>
        <dbReference type="Proteomes" id="UP001501612"/>
    </source>
</evidence>
<proteinExistence type="predicted"/>
<accession>A0ABN2P0N6</accession>
<name>A0ABN2P0N6_9ACTN</name>
<feature type="compositionally biased region" description="Pro residues" evidence="1">
    <location>
        <begin position="109"/>
        <end position="124"/>
    </location>
</feature>
<gene>
    <name evidence="2" type="ORF">GCM10009737_05390</name>
</gene>
<dbReference type="EMBL" id="BAAAMY010000001">
    <property type="protein sequence ID" value="GAA1907469.1"/>
    <property type="molecule type" value="Genomic_DNA"/>
</dbReference>
<evidence type="ECO:0008006" key="4">
    <source>
        <dbReference type="Google" id="ProtNLM"/>
    </source>
</evidence>
<evidence type="ECO:0000256" key="1">
    <source>
        <dbReference type="SAM" id="MobiDB-lite"/>
    </source>
</evidence>
<dbReference type="RefSeq" id="WP_344003359.1">
    <property type="nucleotide sequence ID" value="NZ_BAAAMY010000001.1"/>
</dbReference>